<dbReference type="VEuPathDB" id="PlasmoDB:PRELSG_1030600"/>
<feature type="domain" description="Trafficking protein particle complex subunit 13 N-terminal" evidence="1">
    <location>
        <begin position="44"/>
        <end position="154"/>
    </location>
</feature>
<dbReference type="InterPro" id="IPR055427">
    <property type="entry name" value="TRAPPC13_N"/>
</dbReference>
<dbReference type="OMA" id="HFFNKIT"/>
<accession>A0A1J1HB40</accession>
<dbReference type="GeneID" id="39736773"/>
<dbReference type="KEGG" id="prel:PRELSG_1030600"/>
<dbReference type="GO" id="GO:1990072">
    <property type="term" value="C:TRAPPIII protein complex"/>
    <property type="evidence" value="ECO:0007669"/>
    <property type="project" value="TreeGrafter"/>
</dbReference>
<sequence length="380" mass="44794">MNEVKEGIKIELLRLCPPVLNYNIWNLFKIHDIGNGDFEKNRKEDISLSNEFSLSLPLNSKKIYLGQNFKSHINISNNLKNNIIITSINVDVLMKLNTFNVYKNTEQINVSSNSFFGFITSFPVYFLDIFTVRCVIEYFSGNDKKKLKKDFNFISKNPFSIKTSILHKKDNLYIEVIVKNIEEDNIMINNLIIKNLKCELIKNEETSKVHNGIYYFKQNDEYSIIFCVKDEESKLNILNSLNDDNIANIEIIFFTSNGGKGLNNLYFLKKNMITDDVRIYLSKPNDIFYMVNKVYKFEIVFENNTDKNIFIEIFIHNNGNIHVVNNFVKIHMIEKKKKVSHFFYVLFINPGIHFFNKITIYNRTTKKKIDYIKLFKLFVK</sequence>
<protein>
    <recommendedName>
        <fullName evidence="1">Trafficking protein particle complex subunit 13 N-terminal domain-containing protein</fullName>
    </recommendedName>
</protein>
<keyword evidence="3" id="KW-1185">Reference proteome</keyword>
<dbReference type="OrthoDB" id="10250284at2759"/>
<dbReference type="Pfam" id="PF06159">
    <property type="entry name" value="TRAPPC13_N"/>
    <property type="match status" value="1"/>
</dbReference>
<dbReference type="InterPro" id="IPR010378">
    <property type="entry name" value="TRAPPC13"/>
</dbReference>
<dbReference type="EMBL" id="LN835305">
    <property type="protein sequence ID" value="CRH00650.1"/>
    <property type="molecule type" value="Genomic_DNA"/>
</dbReference>
<evidence type="ECO:0000313" key="2">
    <source>
        <dbReference type="EMBL" id="CRH00650.1"/>
    </source>
</evidence>
<evidence type="ECO:0000313" key="3">
    <source>
        <dbReference type="Proteomes" id="UP000220158"/>
    </source>
</evidence>
<organism evidence="2 3">
    <name type="scientific">Plasmodium relictum</name>
    <dbReference type="NCBI Taxonomy" id="85471"/>
    <lineage>
        <taxon>Eukaryota</taxon>
        <taxon>Sar</taxon>
        <taxon>Alveolata</taxon>
        <taxon>Apicomplexa</taxon>
        <taxon>Aconoidasida</taxon>
        <taxon>Haemosporida</taxon>
        <taxon>Plasmodiidae</taxon>
        <taxon>Plasmodium</taxon>
        <taxon>Plasmodium (Haemamoeba)</taxon>
    </lineage>
</organism>
<reference evidence="2 3" key="1">
    <citation type="submission" date="2015-04" db="EMBL/GenBank/DDBJ databases">
        <authorList>
            <consortium name="Pathogen Informatics"/>
        </authorList>
    </citation>
    <scope>NUCLEOTIDE SEQUENCE [LARGE SCALE GENOMIC DNA]</scope>
    <source>
        <strain evidence="2 3">SGS1</strain>
    </source>
</reference>
<dbReference type="PANTHER" id="PTHR13134">
    <property type="entry name" value="TRAFFICKING PROTEIN PARTICLE COMPLEX SUBUNIT 13"/>
    <property type="match status" value="1"/>
</dbReference>
<dbReference type="Proteomes" id="UP000220158">
    <property type="component" value="Chromosome 10"/>
</dbReference>
<dbReference type="PANTHER" id="PTHR13134:SF3">
    <property type="entry name" value="TRAFFICKING PROTEIN PARTICLE COMPLEX SUBUNIT 13"/>
    <property type="match status" value="1"/>
</dbReference>
<name>A0A1J1HB40_PLARL</name>
<dbReference type="RefSeq" id="XP_028533653.1">
    <property type="nucleotide sequence ID" value="XM_028677244.1"/>
</dbReference>
<proteinExistence type="predicted"/>
<dbReference type="AlphaFoldDB" id="A0A1J1HB40"/>
<gene>
    <name evidence="2" type="ORF">PRELSG_1030600</name>
</gene>
<evidence type="ECO:0000259" key="1">
    <source>
        <dbReference type="Pfam" id="PF06159"/>
    </source>
</evidence>